<dbReference type="EMBL" id="BONC01000010">
    <property type="protein sequence ID" value="GIF55870.1"/>
    <property type="molecule type" value="Genomic_DNA"/>
</dbReference>
<gene>
    <name evidence="1" type="ORF">Air01nite_19650</name>
</gene>
<keyword evidence="2" id="KW-1185">Reference proteome</keyword>
<name>A0ABQ4C0R3_9ACTN</name>
<sequence length="74" mass="8078">MQPSVRVEVDGEVFDVVARRDHPGQYDYTWISGPNPGYGFSSASSDGRSSTEADHRAAIHAFLAQVDPETGLIR</sequence>
<evidence type="ECO:0000313" key="2">
    <source>
        <dbReference type="Proteomes" id="UP000624325"/>
    </source>
</evidence>
<accession>A0ABQ4C0R3</accession>
<comment type="caution">
    <text evidence="1">The sequence shown here is derived from an EMBL/GenBank/DDBJ whole genome shotgun (WGS) entry which is preliminary data.</text>
</comment>
<evidence type="ECO:0000313" key="1">
    <source>
        <dbReference type="EMBL" id="GIF55870.1"/>
    </source>
</evidence>
<dbReference type="Proteomes" id="UP000624325">
    <property type="component" value="Unassembled WGS sequence"/>
</dbReference>
<organism evidence="1 2">
    <name type="scientific">Asanoa iriomotensis</name>
    <dbReference type="NCBI Taxonomy" id="234613"/>
    <lineage>
        <taxon>Bacteria</taxon>
        <taxon>Bacillati</taxon>
        <taxon>Actinomycetota</taxon>
        <taxon>Actinomycetes</taxon>
        <taxon>Micromonosporales</taxon>
        <taxon>Micromonosporaceae</taxon>
        <taxon>Asanoa</taxon>
    </lineage>
</organism>
<protein>
    <submittedName>
        <fullName evidence="1">Uncharacterized protein</fullName>
    </submittedName>
</protein>
<dbReference type="RefSeq" id="WP_203701669.1">
    <property type="nucleotide sequence ID" value="NZ_BAAALU010000001.1"/>
</dbReference>
<reference evidence="1 2" key="1">
    <citation type="submission" date="2021-01" db="EMBL/GenBank/DDBJ databases">
        <title>Whole genome shotgun sequence of Asanoa iriomotensis NBRC 100142.</title>
        <authorList>
            <person name="Komaki H."/>
            <person name="Tamura T."/>
        </authorList>
    </citation>
    <scope>NUCLEOTIDE SEQUENCE [LARGE SCALE GENOMIC DNA]</scope>
    <source>
        <strain evidence="1 2">NBRC 100142</strain>
    </source>
</reference>
<proteinExistence type="predicted"/>